<dbReference type="GO" id="GO:0016020">
    <property type="term" value="C:membrane"/>
    <property type="evidence" value="ECO:0007669"/>
    <property type="project" value="UniProtKB-SubCell"/>
</dbReference>
<comment type="subcellular location">
    <subcellularLocation>
        <location evidence="1">Endomembrane system</location>
        <topology evidence="1">Multi-pass membrane protein</topology>
    </subcellularLocation>
    <subcellularLocation>
        <location evidence="7">Membrane</location>
        <topology evidence="7">Multi-pass membrane protein</topology>
    </subcellularLocation>
</comment>
<feature type="transmembrane region" description="Helical" evidence="8">
    <location>
        <begin position="368"/>
        <end position="393"/>
    </location>
</feature>
<dbReference type="NCBIfam" id="NF005060">
    <property type="entry name" value="PRK06473.1"/>
    <property type="match status" value="1"/>
</dbReference>
<feature type="transmembrane region" description="Helical" evidence="8">
    <location>
        <begin position="72"/>
        <end position="96"/>
    </location>
</feature>
<dbReference type="GO" id="GO:0003954">
    <property type="term" value="F:NADH dehydrogenase activity"/>
    <property type="evidence" value="ECO:0007669"/>
    <property type="project" value="TreeGrafter"/>
</dbReference>
<dbReference type="InterPro" id="IPR001750">
    <property type="entry name" value="ND/Mrp_TM"/>
</dbReference>
<feature type="transmembrane region" description="Helical" evidence="8">
    <location>
        <begin position="451"/>
        <end position="469"/>
    </location>
</feature>
<dbReference type="NCBIfam" id="TIGR01972">
    <property type="entry name" value="NDH_I_M"/>
    <property type="match status" value="1"/>
</dbReference>
<feature type="transmembrane region" description="Helical" evidence="8">
    <location>
        <begin position="31"/>
        <end position="52"/>
    </location>
</feature>
<organism evidence="10">
    <name type="scientific">Leptolyngbya sp. NK1-12</name>
    <dbReference type="NCBI Taxonomy" id="2547451"/>
    <lineage>
        <taxon>Bacteria</taxon>
        <taxon>Bacillati</taxon>
        <taxon>Cyanobacteriota</taxon>
        <taxon>Cyanophyceae</taxon>
        <taxon>Leptolyngbyales</taxon>
        <taxon>Leptolyngbyaceae</taxon>
        <taxon>Leptolyngbya group</taxon>
        <taxon>Leptolyngbya</taxon>
    </lineage>
</organism>
<keyword evidence="4 8" id="KW-1133">Transmembrane helix</keyword>
<feature type="transmembrane region" description="Helical" evidence="8">
    <location>
        <begin position="6"/>
        <end position="24"/>
    </location>
</feature>
<feature type="domain" description="NADH:quinone oxidoreductase/Mrp antiporter transmembrane" evidence="9">
    <location>
        <begin position="126"/>
        <end position="419"/>
    </location>
</feature>
<dbReference type="PANTHER" id="PTHR43507">
    <property type="entry name" value="NADH-UBIQUINONE OXIDOREDUCTASE CHAIN 4"/>
    <property type="match status" value="1"/>
</dbReference>
<dbReference type="EMBL" id="CP053586">
    <property type="protein sequence ID" value="WNZ23044.1"/>
    <property type="molecule type" value="Genomic_DNA"/>
</dbReference>
<evidence type="ECO:0000256" key="3">
    <source>
        <dbReference type="ARBA" id="ARBA00022692"/>
    </source>
</evidence>
<comment type="similarity">
    <text evidence="2">Belongs to the complex I subunit 4 family.</text>
</comment>
<evidence type="ECO:0000256" key="7">
    <source>
        <dbReference type="RuleBase" id="RU000320"/>
    </source>
</evidence>
<feature type="transmembrane region" description="Helical" evidence="8">
    <location>
        <begin position="269"/>
        <end position="291"/>
    </location>
</feature>
<dbReference type="GO" id="GO:0042773">
    <property type="term" value="P:ATP synthesis coupled electron transport"/>
    <property type="evidence" value="ECO:0007669"/>
    <property type="project" value="InterPro"/>
</dbReference>
<name>A0AA96WD90_9CYAN</name>
<evidence type="ECO:0000256" key="5">
    <source>
        <dbReference type="ARBA" id="ARBA00023136"/>
    </source>
</evidence>
<dbReference type="GO" id="GO:0048039">
    <property type="term" value="F:ubiquinone binding"/>
    <property type="evidence" value="ECO:0007669"/>
    <property type="project" value="TreeGrafter"/>
</dbReference>
<dbReference type="GO" id="GO:0015990">
    <property type="term" value="P:electron transport coupled proton transport"/>
    <property type="evidence" value="ECO:0007669"/>
    <property type="project" value="TreeGrafter"/>
</dbReference>
<feature type="transmembrane region" description="Helical" evidence="8">
    <location>
        <begin position="323"/>
        <end position="347"/>
    </location>
</feature>
<evidence type="ECO:0000256" key="4">
    <source>
        <dbReference type="ARBA" id="ARBA00022989"/>
    </source>
</evidence>
<gene>
    <name evidence="10" type="ORF">HJG54_09340</name>
</gene>
<feature type="transmembrane region" description="Helical" evidence="8">
    <location>
        <begin position="298"/>
        <end position="317"/>
    </location>
</feature>
<evidence type="ECO:0000256" key="8">
    <source>
        <dbReference type="SAM" id="Phobius"/>
    </source>
</evidence>
<dbReference type="AlphaFoldDB" id="A0AA96WD90"/>
<feature type="transmembrane region" description="Helical" evidence="8">
    <location>
        <begin position="162"/>
        <end position="185"/>
    </location>
</feature>
<evidence type="ECO:0000256" key="6">
    <source>
        <dbReference type="ARBA" id="ARBA00025624"/>
    </source>
</evidence>
<comment type="function">
    <text evidence="6">NDH-1 shuttles electrons from NAD(P)H, via FMN and iron-sulfur (Fe-S) centers, to quinones in the respiratory chain. The immediate electron acceptor for the enzyme in this species is believed to be plastoquinone. Couples the redox reaction to proton translocation (for every two electrons transferred, four hydrogen ions are translocated across the cytoplasmic membrane), and thus conserves the redox energy in a proton gradient.</text>
</comment>
<feature type="transmembrane region" description="Helical" evidence="8">
    <location>
        <begin position="240"/>
        <end position="263"/>
    </location>
</feature>
<dbReference type="PRINTS" id="PR01437">
    <property type="entry name" value="NUOXDRDTASE4"/>
</dbReference>
<evidence type="ECO:0000313" key="10">
    <source>
        <dbReference type="EMBL" id="WNZ23044.1"/>
    </source>
</evidence>
<feature type="transmembrane region" description="Helical" evidence="8">
    <location>
        <begin position="405"/>
        <end position="431"/>
    </location>
</feature>
<protein>
    <submittedName>
        <fullName evidence="10">NADH-quinone oxidoreductase subunit M</fullName>
    </submittedName>
</protein>
<dbReference type="InterPro" id="IPR010227">
    <property type="entry name" value="NADH_Q_OxRdtase_chainM/4"/>
</dbReference>
<feature type="transmembrane region" description="Helical" evidence="8">
    <location>
        <begin position="131"/>
        <end position="150"/>
    </location>
</feature>
<keyword evidence="3 7" id="KW-0812">Transmembrane</keyword>
<feature type="transmembrane region" description="Helical" evidence="8">
    <location>
        <begin position="205"/>
        <end position="228"/>
    </location>
</feature>
<sequence length="511" mass="55096">MLSILIWAPILGAVLIACLPEAIVTQRARSIALAVSSMVLLWSFYIASQFNLSEPGWQFQEFLPWIESLGLGYQLGMDGLSMPLVMVNSLLTWLAIFSSDRQINRPRLYYVLLLILGGAVAGAFLSQNLLLFFLFYEVELIPLYLIIAIWGGARRGYAATKFLIYTAVSGVLILAAFFGLSLLSGHSNFDYDLLRSQTLPLATQLILLITLLIGFGIKIPIVPLHTWLPDAHVEAPTPASVLLAGVLLKLGTYGLLRFGLGLFPQAWQTIAPGLAALAVVSVLYGSFAAIAQTDMKKIVAYSSIGHMGYIILAAAAATPLSLIGAIAQMISHGLISALLFLLVGVVYAKTGTRDINVLRGLLTPERGLPVVGSLMIAGAMASAGIPGMMGFIAEFIVYRSSFEVFPVQTLLCMVGTGLTAVYFLIMINKVFFGRLPESLANLPRVRWQDRIPAVIVTMLIIFFGVQPSWMVRWSETTATTLATNQGGLPAFAVAQPLPSPASLVTLTDVDG</sequence>
<dbReference type="PANTHER" id="PTHR43507:SF21">
    <property type="entry name" value="NAD(P)H-QUINONE OXIDOREDUCTASE CHAIN 4, CHLOROPLASTIC"/>
    <property type="match status" value="1"/>
</dbReference>
<accession>A0AA96WD90</accession>
<evidence type="ECO:0000256" key="1">
    <source>
        <dbReference type="ARBA" id="ARBA00004127"/>
    </source>
</evidence>
<proteinExistence type="inferred from homology"/>
<dbReference type="Pfam" id="PF00361">
    <property type="entry name" value="Proton_antipo_M"/>
    <property type="match status" value="1"/>
</dbReference>
<evidence type="ECO:0000259" key="9">
    <source>
        <dbReference type="Pfam" id="PF00361"/>
    </source>
</evidence>
<dbReference type="InterPro" id="IPR003918">
    <property type="entry name" value="NADH_UbQ_OxRdtase"/>
</dbReference>
<keyword evidence="5 8" id="KW-0472">Membrane</keyword>
<reference evidence="10" key="1">
    <citation type="submission" date="2020-05" db="EMBL/GenBank/DDBJ databases">
        <authorList>
            <person name="Zhu T."/>
            <person name="Keshari N."/>
            <person name="Lu X."/>
        </authorList>
    </citation>
    <scope>NUCLEOTIDE SEQUENCE</scope>
    <source>
        <strain evidence="10">NK1-12</strain>
    </source>
</reference>
<evidence type="ECO:0000256" key="2">
    <source>
        <dbReference type="ARBA" id="ARBA00009025"/>
    </source>
</evidence>
<feature type="transmembrane region" description="Helical" evidence="8">
    <location>
        <begin position="108"/>
        <end position="125"/>
    </location>
</feature>
<dbReference type="RefSeq" id="WP_316434612.1">
    <property type="nucleotide sequence ID" value="NZ_CP053586.1"/>
</dbReference>
<dbReference type="GO" id="GO:0012505">
    <property type="term" value="C:endomembrane system"/>
    <property type="evidence" value="ECO:0007669"/>
    <property type="project" value="UniProtKB-SubCell"/>
</dbReference>
<dbReference type="GO" id="GO:0008137">
    <property type="term" value="F:NADH dehydrogenase (ubiquinone) activity"/>
    <property type="evidence" value="ECO:0007669"/>
    <property type="project" value="InterPro"/>
</dbReference>